<proteinExistence type="predicted"/>
<dbReference type="SUPFAM" id="SSF48065">
    <property type="entry name" value="DBL homology domain (DH-domain)"/>
    <property type="match status" value="1"/>
</dbReference>
<gene>
    <name evidence="3" type="ORF">CYFA0S_07e03048g</name>
</gene>
<evidence type="ECO:0000259" key="2">
    <source>
        <dbReference type="PROSITE" id="PS50010"/>
    </source>
</evidence>
<dbReference type="InterPro" id="IPR000219">
    <property type="entry name" value="DH_dom"/>
</dbReference>
<name>A0A061B3G3_CYBFA</name>
<dbReference type="PROSITE" id="PS50010">
    <property type="entry name" value="DH_2"/>
    <property type="match status" value="1"/>
</dbReference>
<dbReference type="SMART" id="SM00325">
    <property type="entry name" value="RhoGEF"/>
    <property type="match status" value="1"/>
</dbReference>
<dbReference type="AlphaFoldDB" id="A0A061B3G3"/>
<feature type="domain" description="DH" evidence="2">
    <location>
        <begin position="170"/>
        <end position="381"/>
    </location>
</feature>
<dbReference type="PhylomeDB" id="A0A061B3G3"/>
<dbReference type="PANTHER" id="PTHR12673">
    <property type="entry name" value="FACIOGENITAL DYSPLASIA PROTEIN"/>
    <property type="match status" value="1"/>
</dbReference>
<dbReference type="InterPro" id="IPR051092">
    <property type="entry name" value="FYVE_RhoGEF_PH"/>
</dbReference>
<organism evidence="3">
    <name type="scientific">Cyberlindnera fabianii</name>
    <name type="common">Yeast</name>
    <name type="synonym">Hansenula fabianii</name>
    <dbReference type="NCBI Taxonomy" id="36022"/>
    <lineage>
        <taxon>Eukaryota</taxon>
        <taxon>Fungi</taxon>
        <taxon>Dikarya</taxon>
        <taxon>Ascomycota</taxon>
        <taxon>Saccharomycotina</taxon>
        <taxon>Saccharomycetes</taxon>
        <taxon>Phaffomycetales</taxon>
        <taxon>Phaffomycetaceae</taxon>
        <taxon>Cyberlindnera</taxon>
    </lineage>
</organism>
<feature type="region of interest" description="Disordered" evidence="1">
    <location>
        <begin position="1"/>
        <end position="23"/>
    </location>
</feature>
<dbReference type="OrthoDB" id="8059989at2759"/>
<evidence type="ECO:0000256" key="1">
    <source>
        <dbReference type="SAM" id="MobiDB-lite"/>
    </source>
</evidence>
<accession>A0A061B3G3</accession>
<reference evidence="3" key="1">
    <citation type="journal article" date="2014" name="Genome Announc.">
        <title>Genome sequence of the yeast Cyberlindnera fabianii (Hansenula fabianii).</title>
        <authorList>
            <person name="Freel K.C."/>
            <person name="Sarilar V."/>
            <person name="Neuveglise C."/>
            <person name="Devillers H."/>
            <person name="Friedrich A."/>
            <person name="Schacherer J."/>
        </authorList>
    </citation>
    <scope>NUCLEOTIDE SEQUENCE</scope>
    <source>
        <strain evidence="3">YJS4271</strain>
    </source>
</reference>
<dbReference type="GO" id="GO:0005085">
    <property type="term" value="F:guanyl-nucleotide exchange factor activity"/>
    <property type="evidence" value="ECO:0007669"/>
    <property type="project" value="InterPro"/>
</dbReference>
<evidence type="ECO:0000313" key="3">
    <source>
        <dbReference type="EMBL" id="CDR41516.1"/>
    </source>
</evidence>
<dbReference type="PANTHER" id="PTHR12673:SF159">
    <property type="entry name" value="LD03170P"/>
    <property type="match status" value="1"/>
</dbReference>
<dbReference type="GO" id="GO:0005737">
    <property type="term" value="C:cytoplasm"/>
    <property type="evidence" value="ECO:0007669"/>
    <property type="project" value="TreeGrafter"/>
</dbReference>
<sequence>MLSLSQPGPHSLPPSRPDTRSTLLSSADDTLKSFTSFKSDAVSIEEFSLSGITTIVTQDNEDNSNSTLAGSLNLKTSSPVSLMIKHNHAEPNSRDNGLDMLGSLSINSLYEITTMAKHSTTTSSSSPRVCTVQISCGTFSSSDHYPDSLSLSFLPQNYADLSPVTKRSIGRNNVIEEIIETEESYISSLKMLSGIYLETLINKGNNGIPVKATHGYIEMLISTHSEFLSNLRFLFKVPLYSSYQADDASPDFHTPSSPVTAALVAELISLRAIPVFIYQEYNSTYDLVLKLMESKKDDPDIGLALTKSYQHFLESTQKENEKLDLSFMSLIHKPIQRIPKYKLFLELLSKLTPFEEDVACHQKIQDCIVRVDYSIMEVNRYGLQEKIKASILFSGLMFGTTALRFPVEYLGPPLLSGALLITWVESSENYLTSLQLGVFLFKSHVIFAQVSKSTRFDVKFLIPLSVCKVVDSDDVGGGMTCYHENSFKLVFEQSFKLYEVLLTAIDCNELEIWKERLEIFTKIVNGPYKFDYSSSRHHEEQGTFSSTIIPITMQSMDTKLDKIPNTTIRSRHLHHFYLFYDTCYFRKIIQINIVISEETHGSINSVRFRQHKERKNVVILKAIARSTVENLLEELWSDELVTTEFLNRRKKSARTMRRSRLLIHPSYPDSPEVIPVHSGRVQVQECSSEMTINKRVSLMRRTSLVVGDALRSLFITPAFEDDHAPAEHLKQRLLATETAEDDCLRKL</sequence>
<dbReference type="InterPro" id="IPR035899">
    <property type="entry name" value="DBL_dom_sf"/>
</dbReference>
<dbReference type="SUPFAM" id="SSF50729">
    <property type="entry name" value="PH domain-like"/>
    <property type="match status" value="1"/>
</dbReference>
<dbReference type="Gene3D" id="1.20.900.10">
    <property type="entry name" value="Dbl homology (DH) domain"/>
    <property type="match status" value="1"/>
</dbReference>
<dbReference type="EMBL" id="LK052892">
    <property type="protein sequence ID" value="CDR41516.1"/>
    <property type="molecule type" value="Genomic_DNA"/>
</dbReference>
<protein>
    <submittedName>
        <fullName evidence="3">CYFA0S07e03048g1_1</fullName>
    </submittedName>
</protein>
<dbReference type="Pfam" id="PF00621">
    <property type="entry name" value="RhoGEF"/>
    <property type="match status" value="1"/>
</dbReference>